<accession>A0A0E9SSA4</accession>
<reference evidence="1" key="1">
    <citation type="submission" date="2014-11" db="EMBL/GenBank/DDBJ databases">
        <authorList>
            <person name="Amaro Gonzalez C."/>
        </authorList>
    </citation>
    <scope>NUCLEOTIDE SEQUENCE</scope>
</reference>
<reference evidence="1" key="2">
    <citation type="journal article" date="2015" name="Fish Shellfish Immunol.">
        <title>Early steps in the European eel (Anguilla anguilla)-Vibrio vulnificus interaction in the gills: Role of the RtxA13 toxin.</title>
        <authorList>
            <person name="Callol A."/>
            <person name="Pajuelo D."/>
            <person name="Ebbesson L."/>
            <person name="Teles M."/>
            <person name="MacKenzie S."/>
            <person name="Amaro C."/>
        </authorList>
    </citation>
    <scope>NUCLEOTIDE SEQUENCE</scope>
</reference>
<organism evidence="1">
    <name type="scientific">Anguilla anguilla</name>
    <name type="common">European freshwater eel</name>
    <name type="synonym">Muraena anguilla</name>
    <dbReference type="NCBI Taxonomy" id="7936"/>
    <lineage>
        <taxon>Eukaryota</taxon>
        <taxon>Metazoa</taxon>
        <taxon>Chordata</taxon>
        <taxon>Craniata</taxon>
        <taxon>Vertebrata</taxon>
        <taxon>Euteleostomi</taxon>
        <taxon>Actinopterygii</taxon>
        <taxon>Neopterygii</taxon>
        <taxon>Teleostei</taxon>
        <taxon>Anguilliformes</taxon>
        <taxon>Anguillidae</taxon>
        <taxon>Anguilla</taxon>
    </lineage>
</organism>
<dbReference type="AlphaFoldDB" id="A0A0E9SSA4"/>
<evidence type="ECO:0000313" key="1">
    <source>
        <dbReference type="EMBL" id="JAH43388.1"/>
    </source>
</evidence>
<proteinExistence type="predicted"/>
<sequence>MCARARVCEREREGERECVCVLLFVLLVFSVQHKETADTCQHVQ</sequence>
<name>A0A0E9SSA4_ANGAN</name>
<protein>
    <submittedName>
        <fullName evidence="1">Uncharacterized protein</fullName>
    </submittedName>
</protein>
<dbReference type="EMBL" id="GBXM01065189">
    <property type="protein sequence ID" value="JAH43388.1"/>
    <property type="molecule type" value="Transcribed_RNA"/>
</dbReference>